<dbReference type="GeneID" id="100370061"/>
<protein>
    <submittedName>
        <fullName evidence="7">Eukaryotic translation initiation factor 4E type 3-B-like</fullName>
    </submittedName>
</protein>
<evidence type="ECO:0000256" key="2">
    <source>
        <dbReference type="ARBA" id="ARBA00022845"/>
    </source>
</evidence>
<evidence type="ECO:0000256" key="4">
    <source>
        <dbReference type="ARBA" id="ARBA00022917"/>
    </source>
</evidence>
<dbReference type="Pfam" id="PF01652">
    <property type="entry name" value="IF4E"/>
    <property type="match status" value="1"/>
</dbReference>
<keyword evidence="2" id="KW-0810">Translation regulation</keyword>
<dbReference type="SUPFAM" id="SSF55418">
    <property type="entry name" value="eIF4e-like"/>
    <property type="match status" value="1"/>
</dbReference>
<name>A0ABM0GPM8_SACKO</name>
<dbReference type="Proteomes" id="UP000694865">
    <property type="component" value="Unplaced"/>
</dbReference>
<dbReference type="PANTHER" id="PTHR11960">
    <property type="entry name" value="EUKARYOTIC TRANSLATION INITIATION FACTOR 4E RELATED"/>
    <property type="match status" value="1"/>
</dbReference>
<evidence type="ECO:0000256" key="1">
    <source>
        <dbReference type="ARBA" id="ARBA00022540"/>
    </source>
</evidence>
<dbReference type="Gene3D" id="3.30.760.10">
    <property type="entry name" value="RNA Cap, Translation Initiation Factor Eif4e"/>
    <property type="match status" value="1"/>
</dbReference>
<proteinExistence type="inferred from homology"/>
<organism evidence="6 7">
    <name type="scientific">Saccoglossus kowalevskii</name>
    <name type="common">Acorn worm</name>
    <dbReference type="NCBI Taxonomy" id="10224"/>
    <lineage>
        <taxon>Eukaryota</taxon>
        <taxon>Metazoa</taxon>
        <taxon>Hemichordata</taxon>
        <taxon>Enteropneusta</taxon>
        <taxon>Harrimaniidae</taxon>
        <taxon>Saccoglossus</taxon>
    </lineage>
</organism>
<keyword evidence="3 5" id="KW-0694">RNA-binding</keyword>
<comment type="similarity">
    <text evidence="5">Belongs to the eukaryotic initiation factor 4E family.</text>
</comment>
<sequence length="214" mass="24410">MAATAPTLEKLPASEMNADDRAELTPNAITEINDKEKSGIPLNSPWTFWLDRSVRGATAAQYEANLKKIYTVRTVESFWSVYNNIPDIQEVPVRYSYHLMRDERKPLWEESVNANGGYWKMKCGKEDTSTVWKELLLASIGEQFSDHVGTGDDICGLSVSIRERDDIVQIWNVNATVSNDATVMDKVKELLPKVRFITVFYKSHQTHYAFEGRK</sequence>
<dbReference type="PANTHER" id="PTHR11960:SF66">
    <property type="entry name" value="EUKARYOTIC TRANSLATION INITIATION FACTOR 4E TYPE 3"/>
    <property type="match status" value="1"/>
</dbReference>
<keyword evidence="4 5" id="KW-0648">Protein biosynthesis</keyword>
<dbReference type="RefSeq" id="XP_002734543.1">
    <property type="nucleotide sequence ID" value="XM_002734497.2"/>
</dbReference>
<evidence type="ECO:0000256" key="3">
    <source>
        <dbReference type="ARBA" id="ARBA00022884"/>
    </source>
</evidence>
<dbReference type="InterPro" id="IPR001040">
    <property type="entry name" value="TIF_eIF_4E"/>
</dbReference>
<reference evidence="7" key="1">
    <citation type="submission" date="2025-08" db="UniProtKB">
        <authorList>
            <consortium name="RefSeq"/>
        </authorList>
    </citation>
    <scope>IDENTIFICATION</scope>
    <source>
        <tissue evidence="7">Testes</tissue>
    </source>
</reference>
<evidence type="ECO:0000313" key="6">
    <source>
        <dbReference type="Proteomes" id="UP000694865"/>
    </source>
</evidence>
<dbReference type="InterPro" id="IPR023398">
    <property type="entry name" value="TIF_eIF4e-like"/>
</dbReference>
<keyword evidence="1 5" id="KW-0396">Initiation factor</keyword>
<evidence type="ECO:0000256" key="5">
    <source>
        <dbReference type="RuleBase" id="RU004374"/>
    </source>
</evidence>
<keyword evidence="6" id="KW-1185">Reference proteome</keyword>
<evidence type="ECO:0000313" key="7">
    <source>
        <dbReference type="RefSeq" id="XP_002734543.1"/>
    </source>
</evidence>
<gene>
    <name evidence="7" type="primary">LOC100370061</name>
</gene>
<accession>A0ABM0GPM8</accession>